<dbReference type="EMBL" id="JABEZW010000007">
    <property type="protein sequence ID" value="MBA0771194.1"/>
    <property type="molecule type" value="Genomic_DNA"/>
</dbReference>
<dbReference type="AlphaFoldDB" id="A0A7J9EEJ7"/>
<evidence type="ECO:0000313" key="2">
    <source>
        <dbReference type="Proteomes" id="UP000593568"/>
    </source>
</evidence>
<gene>
    <name evidence="1" type="ORF">Gotri_019694</name>
</gene>
<evidence type="ECO:0000313" key="1">
    <source>
        <dbReference type="EMBL" id="MBA0771194.1"/>
    </source>
</evidence>
<reference evidence="1 2" key="1">
    <citation type="journal article" date="2019" name="Genome Biol. Evol.">
        <title>Insights into the evolution of the New World diploid cottons (Gossypium, subgenus Houzingenia) based on genome sequencing.</title>
        <authorList>
            <person name="Grover C.E."/>
            <person name="Arick M.A. 2nd"/>
            <person name="Thrash A."/>
            <person name="Conover J.L."/>
            <person name="Sanders W.S."/>
            <person name="Peterson D.G."/>
            <person name="Frelichowski J.E."/>
            <person name="Scheffler J.A."/>
            <person name="Scheffler B.E."/>
            <person name="Wendel J.F."/>
        </authorList>
    </citation>
    <scope>NUCLEOTIDE SEQUENCE [LARGE SCALE GENOMIC DNA]</scope>
    <source>
        <strain evidence="1">8</strain>
        <tissue evidence="1">Leaf</tissue>
    </source>
</reference>
<proteinExistence type="predicted"/>
<accession>A0A7J9EEJ7</accession>
<protein>
    <submittedName>
        <fullName evidence="1">Uncharacterized protein</fullName>
    </submittedName>
</protein>
<keyword evidence="2" id="KW-1185">Reference proteome</keyword>
<comment type="caution">
    <text evidence="1">The sequence shown here is derived from an EMBL/GenBank/DDBJ whole genome shotgun (WGS) entry which is preliminary data.</text>
</comment>
<dbReference type="Proteomes" id="UP000593568">
    <property type="component" value="Unassembled WGS sequence"/>
</dbReference>
<name>A0A7J9EEJ7_9ROSI</name>
<sequence length="54" mass="5960">MANPWPFINFRALLVMKGREDEYETTQGLVTSMDLSANSLTGEISKEIASLIGL</sequence>
<organism evidence="1 2">
    <name type="scientific">Gossypium trilobum</name>
    <dbReference type="NCBI Taxonomy" id="34281"/>
    <lineage>
        <taxon>Eukaryota</taxon>
        <taxon>Viridiplantae</taxon>
        <taxon>Streptophyta</taxon>
        <taxon>Embryophyta</taxon>
        <taxon>Tracheophyta</taxon>
        <taxon>Spermatophyta</taxon>
        <taxon>Magnoliopsida</taxon>
        <taxon>eudicotyledons</taxon>
        <taxon>Gunneridae</taxon>
        <taxon>Pentapetalae</taxon>
        <taxon>rosids</taxon>
        <taxon>malvids</taxon>
        <taxon>Malvales</taxon>
        <taxon>Malvaceae</taxon>
        <taxon>Malvoideae</taxon>
        <taxon>Gossypium</taxon>
    </lineage>
</organism>